<dbReference type="Gene3D" id="1.20.1070.10">
    <property type="entry name" value="Rhodopsin 7-helix transmembrane proteins"/>
    <property type="match status" value="1"/>
</dbReference>
<gene>
    <name evidence="2" type="ORF">GWK47_009257</name>
</gene>
<keyword evidence="3" id="KW-1185">Reference proteome</keyword>
<protein>
    <submittedName>
        <fullName evidence="2">Uncharacterized protein</fullName>
    </submittedName>
</protein>
<keyword evidence="1" id="KW-0812">Transmembrane</keyword>
<dbReference type="OrthoDB" id="6353404at2759"/>
<sequence>MLAHLLLTRIRSHLLKHQRPQQSGFTPAAGSEPSVNQKLFLVVSVALATVCFFTNVLQVAVFARPSAMRCVKGVLLLSQAVSGLVATFVVAFPIHVISSRGGE</sequence>
<dbReference type="EMBL" id="JACEEZ010018714">
    <property type="protein sequence ID" value="KAG0716616.1"/>
    <property type="molecule type" value="Genomic_DNA"/>
</dbReference>
<evidence type="ECO:0000313" key="3">
    <source>
        <dbReference type="Proteomes" id="UP000770661"/>
    </source>
</evidence>
<organism evidence="2 3">
    <name type="scientific">Chionoecetes opilio</name>
    <name type="common">Atlantic snow crab</name>
    <name type="synonym">Cancer opilio</name>
    <dbReference type="NCBI Taxonomy" id="41210"/>
    <lineage>
        <taxon>Eukaryota</taxon>
        <taxon>Metazoa</taxon>
        <taxon>Ecdysozoa</taxon>
        <taxon>Arthropoda</taxon>
        <taxon>Crustacea</taxon>
        <taxon>Multicrustacea</taxon>
        <taxon>Malacostraca</taxon>
        <taxon>Eumalacostraca</taxon>
        <taxon>Eucarida</taxon>
        <taxon>Decapoda</taxon>
        <taxon>Pleocyemata</taxon>
        <taxon>Brachyura</taxon>
        <taxon>Eubrachyura</taxon>
        <taxon>Majoidea</taxon>
        <taxon>Majidae</taxon>
        <taxon>Chionoecetes</taxon>
    </lineage>
</organism>
<evidence type="ECO:0000256" key="1">
    <source>
        <dbReference type="SAM" id="Phobius"/>
    </source>
</evidence>
<evidence type="ECO:0000313" key="2">
    <source>
        <dbReference type="EMBL" id="KAG0716616.1"/>
    </source>
</evidence>
<feature type="transmembrane region" description="Helical" evidence="1">
    <location>
        <begin position="74"/>
        <end position="97"/>
    </location>
</feature>
<keyword evidence="1" id="KW-1133">Transmembrane helix</keyword>
<accession>A0A8J4Y3K5</accession>
<name>A0A8J4Y3K5_CHIOP</name>
<comment type="caution">
    <text evidence="2">The sequence shown here is derived from an EMBL/GenBank/DDBJ whole genome shotgun (WGS) entry which is preliminary data.</text>
</comment>
<keyword evidence="1" id="KW-0472">Membrane</keyword>
<feature type="transmembrane region" description="Helical" evidence="1">
    <location>
        <begin position="39"/>
        <end position="62"/>
    </location>
</feature>
<reference evidence="2" key="1">
    <citation type="submission" date="2020-07" db="EMBL/GenBank/DDBJ databases">
        <title>The High-quality genome of the commercially important snow crab, Chionoecetes opilio.</title>
        <authorList>
            <person name="Jeong J.-H."/>
            <person name="Ryu S."/>
        </authorList>
    </citation>
    <scope>NUCLEOTIDE SEQUENCE</scope>
    <source>
        <strain evidence="2">MADBK_172401_WGS</strain>
        <tissue evidence="2">Digestive gland</tissue>
    </source>
</reference>
<dbReference type="Proteomes" id="UP000770661">
    <property type="component" value="Unassembled WGS sequence"/>
</dbReference>
<proteinExistence type="predicted"/>
<dbReference type="AlphaFoldDB" id="A0A8J4Y3K5"/>